<proteinExistence type="predicted"/>
<dbReference type="Proteomes" id="UP000828390">
    <property type="component" value="Unassembled WGS sequence"/>
</dbReference>
<evidence type="ECO:0000313" key="3">
    <source>
        <dbReference type="Proteomes" id="UP000828390"/>
    </source>
</evidence>
<organism evidence="2 3">
    <name type="scientific">Dreissena polymorpha</name>
    <name type="common">Zebra mussel</name>
    <name type="synonym">Mytilus polymorpha</name>
    <dbReference type="NCBI Taxonomy" id="45954"/>
    <lineage>
        <taxon>Eukaryota</taxon>
        <taxon>Metazoa</taxon>
        <taxon>Spiralia</taxon>
        <taxon>Lophotrochozoa</taxon>
        <taxon>Mollusca</taxon>
        <taxon>Bivalvia</taxon>
        <taxon>Autobranchia</taxon>
        <taxon>Heteroconchia</taxon>
        <taxon>Euheterodonta</taxon>
        <taxon>Imparidentia</taxon>
        <taxon>Neoheterodontei</taxon>
        <taxon>Myida</taxon>
        <taxon>Dreissenoidea</taxon>
        <taxon>Dreissenidae</taxon>
        <taxon>Dreissena</taxon>
    </lineage>
</organism>
<reference evidence="2" key="1">
    <citation type="journal article" date="2019" name="bioRxiv">
        <title>The Genome of the Zebra Mussel, Dreissena polymorpha: A Resource for Invasive Species Research.</title>
        <authorList>
            <person name="McCartney M.A."/>
            <person name="Auch B."/>
            <person name="Kono T."/>
            <person name="Mallez S."/>
            <person name="Zhang Y."/>
            <person name="Obille A."/>
            <person name="Becker A."/>
            <person name="Abrahante J.E."/>
            <person name="Garbe J."/>
            <person name="Badalamenti J.P."/>
            <person name="Herman A."/>
            <person name="Mangelson H."/>
            <person name="Liachko I."/>
            <person name="Sullivan S."/>
            <person name="Sone E.D."/>
            <person name="Koren S."/>
            <person name="Silverstein K.A.T."/>
            <person name="Beckman K.B."/>
            <person name="Gohl D.M."/>
        </authorList>
    </citation>
    <scope>NUCLEOTIDE SEQUENCE</scope>
    <source>
        <strain evidence="2">Duluth1</strain>
        <tissue evidence="2">Whole animal</tissue>
    </source>
</reference>
<dbReference type="Gene3D" id="1.10.1070.11">
    <property type="entry name" value="Phosphatidylinositol 3-/4-kinase, catalytic domain"/>
    <property type="match status" value="1"/>
</dbReference>
<sequence>MMLSCGIPELQSLDDISYVRKTLAVEKTEEEAVMYFQQQLHMAYKGQWTTKVDWMFHKLKN</sequence>
<accession>A0A9D4JV86</accession>
<evidence type="ECO:0000313" key="2">
    <source>
        <dbReference type="EMBL" id="KAH3824209.1"/>
    </source>
</evidence>
<gene>
    <name evidence="1" type="ORF">DPMN_124494</name>
    <name evidence="2" type="ORF">DPMN_126040</name>
</gene>
<dbReference type="EMBL" id="JAIWYP010000005">
    <property type="protein sequence ID" value="KAH3824209.1"/>
    <property type="molecule type" value="Genomic_DNA"/>
</dbReference>
<keyword evidence="3" id="KW-1185">Reference proteome</keyword>
<name>A0A9D4JV86_DREPO</name>
<protein>
    <submittedName>
        <fullName evidence="2">Uncharacterized protein</fullName>
    </submittedName>
</protein>
<dbReference type="EMBL" id="JAIWYP010000005">
    <property type="protein sequence ID" value="KAH3822704.1"/>
    <property type="molecule type" value="Genomic_DNA"/>
</dbReference>
<reference evidence="2" key="2">
    <citation type="submission" date="2020-11" db="EMBL/GenBank/DDBJ databases">
        <authorList>
            <person name="McCartney M.A."/>
            <person name="Auch B."/>
            <person name="Kono T."/>
            <person name="Mallez S."/>
            <person name="Becker A."/>
            <person name="Gohl D.M."/>
            <person name="Silverstein K.A.T."/>
            <person name="Koren S."/>
            <person name="Bechman K.B."/>
            <person name="Herman A."/>
            <person name="Abrahante J.E."/>
            <person name="Garbe J."/>
        </authorList>
    </citation>
    <scope>NUCLEOTIDE SEQUENCE</scope>
    <source>
        <strain evidence="2">Duluth1</strain>
        <tissue evidence="2">Whole animal</tissue>
    </source>
</reference>
<dbReference type="InterPro" id="IPR036940">
    <property type="entry name" value="PI3/4_kinase_cat_sf"/>
</dbReference>
<comment type="caution">
    <text evidence="2">The sequence shown here is derived from an EMBL/GenBank/DDBJ whole genome shotgun (WGS) entry which is preliminary data.</text>
</comment>
<evidence type="ECO:0000313" key="1">
    <source>
        <dbReference type="EMBL" id="KAH3822704.1"/>
    </source>
</evidence>
<dbReference type="AlphaFoldDB" id="A0A9D4JV86"/>